<feature type="chain" id="PRO_5003606333" description="Secreted protein" evidence="1">
    <location>
        <begin position="30"/>
        <end position="198"/>
    </location>
</feature>
<name>H6RLI2_BLASD</name>
<proteinExistence type="predicted"/>
<evidence type="ECO:0000313" key="3">
    <source>
        <dbReference type="Proteomes" id="UP000007517"/>
    </source>
</evidence>
<dbReference type="STRING" id="1146883.BLASA_1581"/>
<reference evidence="2 3" key="1">
    <citation type="journal article" date="2012" name="J. Bacteriol.">
        <title>Genome Sequence of Blastococcus saxobsidens DD2, a Stone-Inhabiting Bacterium.</title>
        <authorList>
            <person name="Chouaia B."/>
            <person name="Crotti E."/>
            <person name="Brusetti L."/>
            <person name="Daffonchio D."/>
            <person name="Essoussi I."/>
            <person name="Nouioui I."/>
            <person name="Sbissi I."/>
            <person name="Ghodhbane-Gtari F."/>
            <person name="Gtari M."/>
            <person name="Vacherie B."/>
            <person name="Barbe V."/>
            <person name="Medigue C."/>
            <person name="Gury J."/>
            <person name="Pujic P."/>
            <person name="Normand P."/>
        </authorList>
    </citation>
    <scope>NUCLEOTIDE SEQUENCE [LARGE SCALE GENOMIC DNA]</scope>
    <source>
        <strain evidence="2 3">DD2</strain>
    </source>
</reference>
<protein>
    <recommendedName>
        <fullName evidence="4">Secreted protein</fullName>
    </recommendedName>
</protein>
<dbReference type="AlphaFoldDB" id="H6RLI2"/>
<dbReference type="HOGENOM" id="CLU_1375888_0_0_11"/>
<accession>H6RLI2</accession>
<dbReference type="RefSeq" id="WP_014375402.1">
    <property type="nucleotide sequence ID" value="NC_016943.1"/>
</dbReference>
<sequence length="198" mass="20815">MRTRTARRALTVALLAATTGAMTAGPAAAETETRIGFASTGLDGTDPRTGRTLHSGFDVFDPPDENAFGVTDVFVGGVVTGGGEGIIYECMTEDRVRARLDALSSAFAAGVLRVDCFSPDGLPDRSGYVVVALSWRGTGPVERHVFDRGDGCTEYMDVRGAHVTGRIVLIVPGVAVAPLANEDPAESELRQQRIVCSS</sequence>
<feature type="signal peptide" evidence="1">
    <location>
        <begin position="1"/>
        <end position="29"/>
    </location>
</feature>
<dbReference type="Proteomes" id="UP000007517">
    <property type="component" value="Chromosome"/>
</dbReference>
<dbReference type="KEGG" id="bsd:BLASA_1581"/>
<evidence type="ECO:0000313" key="2">
    <source>
        <dbReference type="EMBL" id="CCG02508.1"/>
    </source>
</evidence>
<organism evidence="2 3">
    <name type="scientific">Blastococcus saxobsidens (strain DD2)</name>
    <dbReference type="NCBI Taxonomy" id="1146883"/>
    <lineage>
        <taxon>Bacteria</taxon>
        <taxon>Bacillati</taxon>
        <taxon>Actinomycetota</taxon>
        <taxon>Actinomycetes</taxon>
        <taxon>Geodermatophilales</taxon>
        <taxon>Geodermatophilaceae</taxon>
        <taxon>Blastococcus</taxon>
    </lineage>
</organism>
<gene>
    <name evidence="2" type="ordered locus">BLASA_1581</name>
</gene>
<evidence type="ECO:0000256" key="1">
    <source>
        <dbReference type="SAM" id="SignalP"/>
    </source>
</evidence>
<reference evidence="3" key="2">
    <citation type="submission" date="2012-02" db="EMBL/GenBank/DDBJ databases">
        <title>Complete genome sequence of Blastococcus saxobsidens strain DD2.</title>
        <authorList>
            <person name="Genoscope."/>
        </authorList>
    </citation>
    <scope>NUCLEOTIDE SEQUENCE [LARGE SCALE GENOMIC DNA]</scope>
    <source>
        <strain evidence="3">DD2</strain>
    </source>
</reference>
<dbReference type="EMBL" id="FO117623">
    <property type="protein sequence ID" value="CCG02508.1"/>
    <property type="molecule type" value="Genomic_DNA"/>
</dbReference>
<keyword evidence="1" id="KW-0732">Signal</keyword>
<evidence type="ECO:0008006" key="4">
    <source>
        <dbReference type="Google" id="ProtNLM"/>
    </source>
</evidence>
<keyword evidence="3" id="KW-1185">Reference proteome</keyword>